<dbReference type="CDD" id="cd07067">
    <property type="entry name" value="HP_PGM_like"/>
    <property type="match status" value="1"/>
</dbReference>
<dbReference type="PANTHER" id="PTHR48100:SF62">
    <property type="entry name" value="GLUCOSYL-3-PHOSPHOGLYCERATE PHOSPHATASE"/>
    <property type="match status" value="1"/>
</dbReference>
<evidence type="ECO:0000313" key="1">
    <source>
        <dbReference type="EMBL" id="GAA5184932.1"/>
    </source>
</evidence>
<accession>A0ABP9RSW7</accession>
<reference evidence="2" key="1">
    <citation type="journal article" date="2019" name="Int. J. Syst. Evol. Microbiol.">
        <title>The Global Catalogue of Microorganisms (GCM) 10K type strain sequencing project: providing services to taxonomists for standard genome sequencing and annotation.</title>
        <authorList>
            <consortium name="The Broad Institute Genomics Platform"/>
            <consortium name="The Broad Institute Genome Sequencing Center for Infectious Disease"/>
            <person name="Wu L."/>
            <person name="Ma J."/>
        </authorList>
    </citation>
    <scope>NUCLEOTIDE SEQUENCE [LARGE SCALE GENOMIC DNA]</scope>
    <source>
        <strain evidence="2">JCM 18304</strain>
    </source>
</reference>
<keyword evidence="2" id="KW-1185">Reference proteome</keyword>
<dbReference type="InterPro" id="IPR001345">
    <property type="entry name" value="PG/BPGM_mutase_AS"/>
</dbReference>
<proteinExistence type="predicted"/>
<dbReference type="SUPFAM" id="SSF53254">
    <property type="entry name" value="Phosphoglycerate mutase-like"/>
    <property type="match status" value="1"/>
</dbReference>
<gene>
    <name evidence="1" type="ORF">GCM10023322_27610</name>
</gene>
<dbReference type="Pfam" id="PF00300">
    <property type="entry name" value="His_Phos_1"/>
    <property type="match status" value="1"/>
</dbReference>
<dbReference type="EMBL" id="BAABJQ010000006">
    <property type="protein sequence ID" value="GAA5184932.1"/>
    <property type="molecule type" value="Genomic_DNA"/>
</dbReference>
<comment type="caution">
    <text evidence="1">The sequence shown here is derived from an EMBL/GenBank/DDBJ whole genome shotgun (WGS) entry which is preliminary data.</text>
</comment>
<dbReference type="RefSeq" id="WP_345629509.1">
    <property type="nucleotide sequence ID" value="NZ_BAABJQ010000006.1"/>
</dbReference>
<dbReference type="PROSITE" id="PS00175">
    <property type="entry name" value="PG_MUTASE"/>
    <property type="match status" value="1"/>
</dbReference>
<organism evidence="1 2">
    <name type="scientific">Rugosimonospora acidiphila</name>
    <dbReference type="NCBI Taxonomy" id="556531"/>
    <lineage>
        <taxon>Bacteria</taxon>
        <taxon>Bacillati</taxon>
        <taxon>Actinomycetota</taxon>
        <taxon>Actinomycetes</taxon>
        <taxon>Micromonosporales</taxon>
        <taxon>Micromonosporaceae</taxon>
        <taxon>Rugosimonospora</taxon>
    </lineage>
</organism>
<dbReference type="PANTHER" id="PTHR48100">
    <property type="entry name" value="BROAD-SPECIFICITY PHOSPHATASE YOR283W-RELATED"/>
    <property type="match status" value="1"/>
</dbReference>
<dbReference type="Proteomes" id="UP001501570">
    <property type="component" value="Unassembled WGS sequence"/>
</dbReference>
<dbReference type="Gene3D" id="3.40.50.1240">
    <property type="entry name" value="Phosphoglycerate mutase-like"/>
    <property type="match status" value="1"/>
</dbReference>
<name>A0ABP9RSW7_9ACTN</name>
<dbReference type="InterPro" id="IPR050275">
    <property type="entry name" value="PGM_Phosphatase"/>
</dbReference>
<dbReference type="InterPro" id="IPR013078">
    <property type="entry name" value="His_Pase_superF_clade-1"/>
</dbReference>
<dbReference type="SMART" id="SM00855">
    <property type="entry name" value="PGAM"/>
    <property type="match status" value="1"/>
</dbReference>
<sequence length="200" mass="21379">MTATRLIVLRHGQTVWNVDNRIQGQLDIELNPVGLAQAEAVASRLAELKPDAIVSSDLRRAADTAAALAAATGLTVQYDQRLRERCFGDWQGLTNAEAAERYPQEYARWRAGQAIDGCGVEEVDDLGKRASGAMREAAELAPGGTVVAVGHGGSAKYGMVALLGWPSTVLGGIGALSNCHWIDLRAYPVPGWQLRGYNLP</sequence>
<protein>
    <submittedName>
        <fullName evidence="1">Histidine phosphatase family protein</fullName>
    </submittedName>
</protein>
<evidence type="ECO:0000313" key="2">
    <source>
        <dbReference type="Proteomes" id="UP001501570"/>
    </source>
</evidence>
<dbReference type="InterPro" id="IPR029033">
    <property type="entry name" value="His_PPase_superfam"/>
</dbReference>